<sequence length="207" mass="23881">MKISVHRGLAELKLLNSRIDKDISKLDPIGRYKLSQDKIIGTTDNKKEFEGKAKSTYNSIKDLIIRRDKIKRAIVLSNAITKVKIANVEYTVAEAIEKKDSIAFEQNLLERLQTRKRFITNVFTSEMQDMERNLEEQIKIISGNAKENNVEYVKAFSEGYKKRNGYEIVDPLEIDKEIERLEKYVEDFTAEVDAVLSEINATTFIDV</sequence>
<keyword evidence="2" id="KW-1185">Reference proteome</keyword>
<dbReference type="Proteomes" id="UP000188637">
    <property type="component" value="Unassembled WGS sequence"/>
</dbReference>
<comment type="caution">
    <text evidence="1">The sequence shown here is derived from an EMBL/GenBank/DDBJ whole genome shotgun (WGS) entry which is preliminary data.</text>
</comment>
<accession>A0ACC8XEP7</accession>
<reference evidence="1" key="1">
    <citation type="submission" date="2016-08" db="EMBL/GenBank/DDBJ databases">
        <authorList>
            <person name="Ngugi D.K."/>
            <person name="Miyake S."/>
            <person name="Stingl U."/>
        </authorList>
    </citation>
    <scope>NUCLEOTIDE SEQUENCE</scope>
    <source>
        <strain evidence="1">SCG-D08WGA-EpuloA1</strain>
    </source>
</reference>
<dbReference type="EMBL" id="LJHD01000214">
    <property type="protein sequence ID" value="ONI41541.1"/>
    <property type="molecule type" value="Genomic_DNA"/>
</dbReference>
<evidence type="ECO:0000313" key="2">
    <source>
        <dbReference type="Proteomes" id="UP000188637"/>
    </source>
</evidence>
<name>A0ACC8XEP7_9FIRM</name>
<organism evidence="1 2">
    <name type="scientific">Candidatus Epulonipiscium fishelsonii</name>
    <dbReference type="NCBI Taxonomy" id="77094"/>
    <lineage>
        <taxon>Bacteria</taxon>
        <taxon>Bacillati</taxon>
        <taxon>Bacillota</taxon>
        <taxon>Clostridia</taxon>
        <taxon>Lachnospirales</taxon>
        <taxon>Lachnospiraceae</taxon>
        <taxon>Candidatus Epulonipiscium</taxon>
    </lineage>
</organism>
<evidence type="ECO:0000313" key="1">
    <source>
        <dbReference type="EMBL" id="ONI41541.1"/>
    </source>
</evidence>
<proteinExistence type="predicted"/>
<gene>
    <name evidence="1" type="ORF">AN640_07895</name>
</gene>
<protein>
    <submittedName>
        <fullName evidence="1">Uncharacterized protein</fullName>
    </submittedName>
</protein>